<keyword evidence="3" id="KW-1185">Reference proteome</keyword>
<dbReference type="AlphaFoldDB" id="A0A183FZ11"/>
<protein>
    <submittedName>
        <fullName evidence="2 4">Uncharacterized protein</fullName>
    </submittedName>
</protein>
<name>A0A183FZ11_HELPZ</name>
<dbReference type="Proteomes" id="UP000050761">
    <property type="component" value="Unassembled WGS sequence"/>
</dbReference>
<reference evidence="2 3" key="1">
    <citation type="submission" date="2018-11" db="EMBL/GenBank/DDBJ databases">
        <authorList>
            <consortium name="Pathogen Informatics"/>
        </authorList>
    </citation>
    <scope>NUCLEOTIDE SEQUENCE [LARGE SCALE GENOMIC DNA]</scope>
</reference>
<evidence type="ECO:0000313" key="3">
    <source>
        <dbReference type="Proteomes" id="UP000050761"/>
    </source>
</evidence>
<feature type="region of interest" description="Disordered" evidence="1">
    <location>
        <begin position="289"/>
        <end position="311"/>
    </location>
</feature>
<gene>
    <name evidence="2" type="ORF">HPBE_LOCUS13945</name>
</gene>
<feature type="compositionally biased region" description="Polar residues" evidence="1">
    <location>
        <begin position="289"/>
        <end position="300"/>
    </location>
</feature>
<evidence type="ECO:0000313" key="4">
    <source>
        <dbReference type="WBParaSite" id="HPBE_0001394401-mRNA-1"/>
    </source>
</evidence>
<dbReference type="EMBL" id="UZAH01028139">
    <property type="protein sequence ID" value="VDO97970.1"/>
    <property type="molecule type" value="Genomic_DNA"/>
</dbReference>
<accession>A0A3P7ZE28</accession>
<accession>A0A183FZ11</accession>
<proteinExistence type="predicted"/>
<organism evidence="3 4">
    <name type="scientific">Heligmosomoides polygyrus</name>
    <name type="common">Parasitic roundworm</name>
    <dbReference type="NCBI Taxonomy" id="6339"/>
    <lineage>
        <taxon>Eukaryota</taxon>
        <taxon>Metazoa</taxon>
        <taxon>Ecdysozoa</taxon>
        <taxon>Nematoda</taxon>
        <taxon>Chromadorea</taxon>
        <taxon>Rhabditida</taxon>
        <taxon>Rhabditina</taxon>
        <taxon>Rhabditomorpha</taxon>
        <taxon>Strongyloidea</taxon>
        <taxon>Heligmosomidae</taxon>
        <taxon>Heligmosomoides</taxon>
    </lineage>
</organism>
<feature type="region of interest" description="Disordered" evidence="1">
    <location>
        <begin position="265"/>
        <end position="284"/>
    </location>
</feature>
<evidence type="ECO:0000313" key="2">
    <source>
        <dbReference type="EMBL" id="VDO97970.1"/>
    </source>
</evidence>
<feature type="compositionally biased region" description="Basic and acidic residues" evidence="1">
    <location>
        <begin position="267"/>
        <end position="276"/>
    </location>
</feature>
<evidence type="ECO:0000256" key="1">
    <source>
        <dbReference type="SAM" id="MobiDB-lite"/>
    </source>
</evidence>
<reference evidence="4" key="2">
    <citation type="submission" date="2019-09" db="UniProtKB">
        <authorList>
            <consortium name="WormBaseParasite"/>
        </authorList>
    </citation>
    <scope>IDENTIFICATION</scope>
</reference>
<dbReference type="OrthoDB" id="5905407at2759"/>
<sequence>MFDISPVVVIQHNCNHKSVLCKMMKIPDEYVAKKESDLKTYYMRKNRHRQTEDIEKFFGINDENGHLLTDRKKALKRWRDYFEEISTVEFPHPAIPSTAPTHGPVQKITVEETEAALKKMRPGKATGPDDVAADLWKSKYWYPAEWLAKFFNQVVAEKKVESAAGFCALRAQNQAREGTPGVVAIQAARVETAFVAQGESAATPAEPGQKTPLNDVKTPQISTTQLKCKKHATLQNRTPDLPPMEQRNIHCLTARLLRQPSLAYKTSQRDPRRIDSSRPLQYPENLQINRRLPCSSTSAAQQPRQPPMRPK</sequence>
<dbReference type="WBParaSite" id="HPBE_0001394401-mRNA-1">
    <property type="protein sequence ID" value="HPBE_0001394401-mRNA-1"/>
    <property type="gene ID" value="HPBE_0001394401"/>
</dbReference>